<protein>
    <submittedName>
        <fullName evidence="1">Uncharacterized protein</fullName>
    </submittedName>
</protein>
<gene>
    <name evidence="1" type="ORF">BD311DRAFT_776767</name>
</gene>
<dbReference type="EMBL" id="ML143405">
    <property type="protein sequence ID" value="TBU30473.1"/>
    <property type="molecule type" value="Genomic_DNA"/>
</dbReference>
<sequence>MESAEMTYVEPWHRSSLASDSMHGKDKVLITAMRGIKDWTWTVEMRRRYREGSIRRVTDAGAVGTARGLPGASGNPLSSSTCQILKHNVWAVEAYIHVSLQSDVYLRSLSDSLAMCGKSSVGRILPGVHLAILGMIVLRGTEDVLLQLPATGIVRPAVACRQGHRPRELVALPAFDRLAVDCPLISPARRVLLELLSWSSARTFPPHAAFSGAGIVCFGPLERAMVASIGTENWSSWAKPMHLIAAAVLEWRTRAEKCNAELDADWSLRFPYEDSQIESRGPQPEGVSGAVSGTLVHGSDASSLGTYGIASSTVDEFEVGVHPREVRLPRGGSWQFRKRSDRDIAPEDDSFRFKHAAQHSIGHEAIVGGRNILAFWRPAGSQHSSLPIIAAGSQGWDSSGGNHTANTAESLVERPGAGCRYPAHLPRRTNATDEFSLSVACSTSSMGETGAVQHRYATRCAPEDTTAES</sequence>
<dbReference type="Proteomes" id="UP000292957">
    <property type="component" value="Unassembled WGS sequence"/>
</dbReference>
<organism evidence="1">
    <name type="scientific">Dichomitus squalens</name>
    <dbReference type="NCBI Taxonomy" id="114155"/>
    <lineage>
        <taxon>Eukaryota</taxon>
        <taxon>Fungi</taxon>
        <taxon>Dikarya</taxon>
        <taxon>Basidiomycota</taxon>
        <taxon>Agaricomycotina</taxon>
        <taxon>Agaricomycetes</taxon>
        <taxon>Polyporales</taxon>
        <taxon>Polyporaceae</taxon>
        <taxon>Dichomitus</taxon>
    </lineage>
</organism>
<accession>A0A4V2K0X6</accession>
<name>A0A4V2K0X6_9APHY</name>
<reference evidence="1" key="1">
    <citation type="submission" date="2019-01" db="EMBL/GenBank/DDBJ databases">
        <title>Draft genome sequences of three monokaryotic isolates of the white-rot basidiomycete fungus Dichomitus squalens.</title>
        <authorList>
            <consortium name="DOE Joint Genome Institute"/>
            <person name="Lopez S.C."/>
            <person name="Andreopoulos B."/>
            <person name="Pangilinan J."/>
            <person name="Lipzen A."/>
            <person name="Riley R."/>
            <person name="Ahrendt S."/>
            <person name="Ng V."/>
            <person name="Barry K."/>
            <person name="Daum C."/>
            <person name="Grigoriev I.V."/>
            <person name="Hilden K.S."/>
            <person name="Makela M.R."/>
            <person name="de Vries R.P."/>
        </authorList>
    </citation>
    <scope>NUCLEOTIDE SEQUENCE [LARGE SCALE GENOMIC DNA]</scope>
    <source>
        <strain evidence="1">OM18370.1</strain>
    </source>
</reference>
<dbReference type="AlphaFoldDB" id="A0A4V2K0X6"/>
<evidence type="ECO:0000313" key="1">
    <source>
        <dbReference type="EMBL" id="TBU30473.1"/>
    </source>
</evidence>
<proteinExistence type="predicted"/>